<keyword evidence="3 7" id="KW-0963">Cytoplasm</keyword>
<sequence>MIEVEYLVHITSFYSCHHDRDSQRTFRAHPKKHPKKLHYPTYQAAYLCLSENTKWPKGPAKYRYVRSSRFRNKKPGIRGLVTRSQGINEHRIKTSFNKSDTRLRTFRFDPFQVFEVEYEACLDLEITVVKGEAITKGSWGADMVDTPDPYVILKVPGCSNSSKRTSHVDNDTNPMYNETFHLFLDPSKLDNFVLNVTLMDANYTLDEILGVDKLPISRLTLGVKQEHIFNFPGGSKVYTELLLQKNKRPDLRFSLALCEEEKDFLQLRRRKVLASLQKILEPGDAPDNEKQVPIMAILGSGGGFRAMTCLSGAVKALQESGILDCATYIAGLSGSSWYISTLYAHDDFPNVLTHKQIQRELRDSVTTNWKWCLTKCASYFKAMYNKSSLGQPVSFTDFFGHLLGDVLLKGKKRKKLTDLQAKVKDGNIPFPLMTGLHAKKNVSAKAFSEWVEFSPYEIGIAKYGTFMKTEHFGCKFLVGKMIKQFDELPLHFLQGVWGSAFTILFKRLVMEGGSKDIVQIMRDAQKEDGITDIMDPGCSTDESDEETDDEEDIEGRDDLEDEQLKDDDSYGEEELKNGNVLTNGRKISTDRKLRRISREERRAISDTSDEEKIRKISSTKKPSFDFPPRKVSQDERRRSFESDPGMSRKSFGNESGSTTDLTADENYRSPLQRKNARKISRNKEGNNSSNNCDLDTTRNSWSQRRKTLRKSRVKKQAGWITSVKQNILKGSTILNSRAGRAGEILNPFRGLSLSNSFPLSPLSAFNDEEVNEDEVDDSTLLKNSRYQPLDNSAKKLFIVDSGLAFNSPFPLLLRPQRAVDIYLSFDFSQRPNDSAPPFKELLLAEKWAAQNKVAFPPIEKEVQQYLNERPQELYVFKHPTDPHCPVILHFVLVNNLFREYKAPGVERETEEEREFADFPIFDDESQPYNSMNFYYNELQYNRLIKLVEFNTLICLETIKEEIAKIVHKKKQHIYKNLTFTDVAKLVKTVNSYLGKDECDENKLKLKIGADQQRLLKEYSNRQLSEQTSISPSTPHSGIARTESYHSAEESEGGSEYDDAVEDFEKLEIKEQLPT</sequence>
<evidence type="ECO:0000259" key="9">
    <source>
        <dbReference type="PROSITE" id="PS50004"/>
    </source>
</evidence>
<dbReference type="SUPFAM" id="SSF52151">
    <property type="entry name" value="FabD/lysophospholipase-like"/>
    <property type="match status" value="2"/>
</dbReference>
<dbReference type="Gene3D" id="2.60.40.150">
    <property type="entry name" value="C2 domain"/>
    <property type="match status" value="1"/>
</dbReference>
<evidence type="ECO:0000256" key="1">
    <source>
        <dbReference type="ARBA" id="ARBA00004496"/>
    </source>
</evidence>
<evidence type="ECO:0000313" key="11">
    <source>
        <dbReference type="EMBL" id="CAL4123106.1"/>
    </source>
</evidence>
<organism evidence="11 12">
    <name type="scientific">Meganyctiphanes norvegica</name>
    <name type="common">Northern krill</name>
    <name type="synonym">Thysanopoda norvegica</name>
    <dbReference type="NCBI Taxonomy" id="48144"/>
    <lineage>
        <taxon>Eukaryota</taxon>
        <taxon>Metazoa</taxon>
        <taxon>Ecdysozoa</taxon>
        <taxon>Arthropoda</taxon>
        <taxon>Crustacea</taxon>
        <taxon>Multicrustacea</taxon>
        <taxon>Malacostraca</taxon>
        <taxon>Eumalacostraca</taxon>
        <taxon>Eucarida</taxon>
        <taxon>Euphausiacea</taxon>
        <taxon>Euphausiidae</taxon>
        <taxon>Meganyctiphanes</taxon>
    </lineage>
</organism>
<evidence type="ECO:0000256" key="8">
    <source>
        <dbReference type="SAM" id="MobiDB-lite"/>
    </source>
</evidence>
<feature type="region of interest" description="Disordered" evidence="8">
    <location>
        <begin position="1020"/>
        <end position="1059"/>
    </location>
</feature>
<feature type="domain" description="PLA2c" evidence="10">
    <location>
        <begin position="243"/>
        <end position="999"/>
    </location>
</feature>
<feature type="compositionally biased region" description="Polar residues" evidence="8">
    <location>
        <begin position="685"/>
        <end position="702"/>
    </location>
</feature>
<protein>
    <recommendedName>
        <fullName evidence="2 7">Phospholipase A2</fullName>
        <ecNumber evidence="2 7">3.1.1.4</ecNumber>
    </recommendedName>
</protein>
<dbReference type="GO" id="GO:0046475">
    <property type="term" value="P:glycerophospholipid catabolic process"/>
    <property type="evidence" value="ECO:0007669"/>
    <property type="project" value="TreeGrafter"/>
</dbReference>
<feature type="region of interest" description="Disordered" evidence="8">
    <location>
        <begin position="528"/>
        <end position="583"/>
    </location>
</feature>
<dbReference type="Proteomes" id="UP001497623">
    <property type="component" value="Unassembled WGS sequence"/>
</dbReference>
<dbReference type="EMBL" id="CAXKWB010021313">
    <property type="protein sequence ID" value="CAL4123106.1"/>
    <property type="molecule type" value="Genomic_DNA"/>
</dbReference>
<feature type="compositionally biased region" description="Basic and acidic residues" evidence="8">
    <location>
        <begin position="601"/>
        <end position="614"/>
    </location>
</feature>
<evidence type="ECO:0000259" key="10">
    <source>
        <dbReference type="PROSITE" id="PS51210"/>
    </source>
</evidence>
<feature type="compositionally biased region" description="Basic residues" evidence="8">
    <location>
        <begin position="703"/>
        <end position="713"/>
    </location>
</feature>
<dbReference type="SUPFAM" id="SSF49562">
    <property type="entry name" value="C2 domain (Calcium/lipid-binding domain, CaLB)"/>
    <property type="match status" value="1"/>
</dbReference>
<feature type="compositionally biased region" description="Polar residues" evidence="8">
    <location>
        <begin position="650"/>
        <end position="661"/>
    </location>
</feature>
<dbReference type="AlphaFoldDB" id="A0AAV2RI70"/>
<keyword evidence="5 6" id="KW-0443">Lipid metabolism</keyword>
<feature type="non-terminal residue" evidence="11">
    <location>
        <position position="1074"/>
    </location>
</feature>
<evidence type="ECO:0000256" key="6">
    <source>
        <dbReference type="PROSITE-ProRule" id="PRU00555"/>
    </source>
</evidence>
<comment type="catalytic activity">
    <reaction evidence="7">
        <text>a 1,2-diacyl-sn-glycero-3-phosphocholine + H2O = a 1-acyl-sn-glycero-3-phosphocholine + a fatty acid + H(+)</text>
        <dbReference type="Rhea" id="RHEA:15801"/>
        <dbReference type="ChEBI" id="CHEBI:15377"/>
        <dbReference type="ChEBI" id="CHEBI:15378"/>
        <dbReference type="ChEBI" id="CHEBI:28868"/>
        <dbReference type="ChEBI" id="CHEBI:57643"/>
        <dbReference type="ChEBI" id="CHEBI:58168"/>
        <dbReference type="EC" id="3.1.1.4"/>
    </reaction>
</comment>
<keyword evidence="4 6" id="KW-0378">Hydrolase</keyword>
<dbReference type="PANTHER" id="PTHR10728">
    <property type="entry name" value="CYTOSOLIC PHOSPHOLIPASE A2"/>
    <property type="match status" value="1"/>
</dbReference>
<proteinExistence type="predicted"/>
<reference evidence="11 12" key="1">
    <citation type="submission" date="2024-05" db="EMBL/GenBank/DDBJ databases">
        <authorList>
            <person name="Wallberg A."/>
        </authorList>
    </citation>
    <scope>NUCLEOTIDE SEQUENCE [LARGE SCALE GENOMIC DNA]</scope>
</reference>
<dbReference type="PANTHER" id="PTHR10728:SF40">
    <property type="entry name" value="PATATIN FAMILY PROTEIN"/>
    <property type="match status" value="1"/>
</dbReference>
<gene>
    <name evidence="11" type="ORF">MNOR_LOCUS23794</name>
</gene>
<accession>A0AAV2RI70</accession>
<evidence type="ECO:0000256" key="4">
    <source>
        <dbReference type="ARBA" id="ARBA00022801"/>
    </source>
</evidence>
<comment type="subcellular location">
    <subcellularLocation>
        <location evidence="1">Cytoplasm</location>
    </subcellularLocation>
</comment>
<evidence type="ECO:0000256" key="3">
    <source>
        <dbReference type="ARBA" id="ARBA00022490"/>
    </source>
</evidence>
<feature type="domain" description="C2" evidence="9">
    <location>
        <begin position="102"/>
        <end position="229"/>
    </location>
</feature>
<comment type="caution">
    <text evidence="11">The sequence shown here is derived from an EMBL/GenBank/DDBJ whole genome shotgun (WGS) entry which is preliminary data.</text>
</comment>
<feature type="compositionally biased region" description="Basic and acidic residues" evidence="8">
    <location>
        <begin position="627"/>
        <end position="641"/>
    </location>
</feature>
<dbReference type="Gene3D" id="3.40.1090.10">
    <property type="entry name" value="Cytosolic phospholipase A2 catalytic domain"/>
    <property type="match status" value="2"/>
</dbReference>
<dbReference type="InterPro" id="IPR016035">
    <property type="entry name" value="Acyl_Trfase/lysoPLipase"/>
</dbReference>
<dbReference type="PROSITE" id="PS51210">
    <property type="entry name" value="PLA2C"/>
    <property type="match status" value="1"/>
</dbReference>
<dbReference type="InterPro" id="IPR000008">
    <property type="entry name" value="C2_dom"/>
</dbReference>
<feature type="region of interest" description="Disordered" evidence="8">
    <location>
        <begin position="601"/>
        <end position="713"/>
    </location>
</feature>
<keyword evidence="7" id="KW-0479">Metal-binding</keyword>
<dbReference type="GO" id="GO:0005544">
    <property type="term" value="F:calcium-dependent phospholipid binding"/>
    <property type="evidence" value="ECO:0007669"/>
    <property type="project" value="TreeGrafter"/>
</dbReference>
<name>A0AAV2RI70_MEGNR</name>
<keyword evidence="6 7" id="KW-0442">Lipid degradation</keyword>
<comment type="domain">
    <text evidence="7">The N-terminal C2 domain associates with lipid membranes upon calcium binding.</text>
</comment>
<feature type="compositionally biased region" description="Polar residues" evidence="8">
    <location>
        <begin position="1020"/>
        <end position="1035"/>
    </location>
</feature>
<dbReference type="SMART" id="SM00239">
    <property type="entry name" value="C2"/>
    <property type="match status" value="1"/>
</dbReference>
<feature type="compositionally biased region" description="Acidic residues" evidence="8">
    <location>
        <begin position="541"/>
        <end position="572"/>
    </location>
</feature>
<evidence type="ECO:0000313" key="12">
    <source>
        <dbReference type="Proteomes" id="UP001497623"/>
    </source>
</evidence>
<dbReference type="InterPro" id="IPR035892">
    <property type="entry name" value="C2_domain_sf"/>
</dbReference>
<dbReference type="SMART" id="SM00022">
    <property type="entry name" value="PLAc"/>
    <property type="match status" value="1"/>
</dbReference>
<evidence type="ECO:0000256" key="2">
    <source>
        <dbReference type="ARBA" id="ARBA00013278"/>
    </source>
</evidence>
<dbReference type="Pfam" id="PF01735">
    <property type="entry name" value="PLA2_B"/>
    <property type="match status" value="2"/>
</dbReference>
<dbReference type="InterPro" id="IPR002642">
    <property type="entry name" value="LysoPLipase_cat_dom"/>
</dbReference>
<feature type="compositionally biased region" description="Acidic residues" evidence="8">
    <location>
        <begin position="1049"/>
        <end position="1059"/>
    </location>
</feature>
<dbReference type="PROSITE" id="PS50004">
    <property type="entry name" value="C2"/>
    <property type="match status" value="1"/>
</dbReference>
<evidence type="ECO:0000256" key="5">
    <source>
        <dbReference type="ARBA" id="ARBA00023098"/>
    </source>
</evidence>
<dbReference type="GO" id="GO:0005829">
    <property type="term" value="C:cytosol"/>
    <property type="evidence" value="ECO:0007669"/>
    <property type="project" value="TreeGrafter"/>
</dbReference>
<dbReference type="Pfam" id="PF00168">
    <property type="entry name" value="C2"/>
    <property type="match status" value="1"/>
</dbReference>
<keyword evidence="12" id="KW-1185">Reference proteome</keyword>
<dbReference type="GO" id="GO:0047498">
    <property type="term" value="F:calcium-dependent phospholipase A2 activity"/>
    <property type="evidence" value="ECO:0007669"/>
    <property type="project" value="TreeGrafter"/>
</dbReference>
<dbReference type="EC" id="3.1.1.4" evidence="2 7"/>
<keyword evidence="7" id="KW-0106">Calcium</keyword>
<dbReference type="GO" id="GO:0005509">
    <property type="term" value="F:calcium ion binding"/>
    <property type="evidence" value="ECO:0007669"/>
    <property type="project" value="TreeGrafter"/>
</dbReference>
<evidence type="ECO:0000256" key="7">
    <source>
        <dbReference type="RuleBase" id="RU362102"/>
    </source>
</evidence>